<keyword evidence="3" id="KW-1003">Cell membrane</keyword>
<dbReference type="InterPro" id="IPR012902">
    <property type="entry name" value="N_methyl_site"/>
</dbReference>
<keyword evidence="7 9" id="KW-1133">Transmembrane helix</keyword>
<evidence type="ECO:0000256" key="6">
    <source>
        <dbReference type="ARBA" id="ARBA00022692"/>
    </source>
</evidence>
<dbReference type="RefSeq" id="WP_087283316.1">
    <property type="nucleotide sequence ID" value="NZ_CP021455.1"/>
</dbReference>
<reference evidence="10 11" key="1">
    <citation type="submission" date="2017-05" db="EMBL/GenBank/DDBJ databases">
        <authorList>
            <person name="Song R."/>
            <person name="Chenine A.L."/>
            <person name="Ruprecht R.M."/>
        </authorList>
    </citation>
    <scope>NUCLEOTIDE SEQUENCE [LARGE SCALE GENOMIC DNA]</scope>
    <source>
        <strain evidence="10 11">DSM 26136</strain>
    </source>
</reference>
<keyword evidence="6 9" id="KW-0812">Transmembrane</keyword>
<comment type="similarity">
    <text evidence="2">Belongs to the GSP I family.</text>
</comment>
<evidence type="ECO:0000256" key="5">
    <source>
        <dbReference type="ARBA" id="ARBA00022519"/>
    </source>
</evidence>
<proteinExistence type="inferred from homology"/>
<dbReference type="NCBIfam" id="TIGR02532">
    <property type="entry name" value="IV_pilin_GFxxxE"/>
    <property type="match status" value="1"/>
</dbReference>
<evidence type="ECO:0000256" key="8">
    <source>
        <dbReference type="ARBA" id="ARBA00023136"/>
    </source>
</evidence>
<feature type="transmembrane region" description="Helical" evidence="9">
    <location>
        <begin position="50"/>
        <end position="68"/>
    </location>
</feature>
<dbReference type="Proteomes" id="UP000196138">
    <property type="component" value="Chromosome"/>
</dbReference>
<dbReference type="GO" id="GO:0015628">
    <property type="term" value="P:protein secretion by the type II secretion system"/>
    <property type="evidence" value="ECO:0007669"/>
    <property type="project" value="InterPro"/>
</dbReference>
<dbReference type="AlphaFoldDB" id="A0A1Y0ESV1"/>
<evidence type="ECO:0000256" key="9">
    <source>
        <dbReference type="SAM" id="Phobius"/>
    </source>
</evidence>
<dbReference type="EMBL" id="CP021455">
    <property type="protein sequence ID" value="ARU06302.1"/>
    <property type="molecule type" value="Genomic_DNA"/>
</dbReference>
<accession>A0A1Y0ESV1</accession>
<evidence type="ECO:0000313" key="11">
    <source>
        <dbReference type="Proteomes" id="UP000196138"/>
    </source>
</evidence>
<keyword evidence="11" id="KW-1185">Reference proteome</keyword>
<name>A0A1Y0ESV1_9BURK</name>
<dbReference type="PANTHER" id="PTHR38779">
    <property type="entry name" value="TYPE II SECRETION SYSTEM PROTEIN I-RELATED"/>
    <property type="match status" value="1"/>
</dbReference>
<sequence>MGLQAGGTPPAAWRGGAEGRAAQAVPACRAWRAGRNPAAGARRRQAGFSLLEVLIAFAIMALALGMLYQVTGSNARTTGELMGQEQAMSLAESVLAANPVIAPEGVNAQGVSQGFAWQVRTARFTTVADSKTQAPRLHEIEVVVRWSDGSREHEFALRSLRPERLETLPVDAEAP</sequence>
<evidence type="ECO:0000256" key="4">
    <source>
        <dbReference type="ARBA" id="ARBA00022481"/>
    </source>
</evidence>
<evidence type="ECO:0000256" key="2">
    <source>
        <dbReference type="ARBA" id="ARBA00008358"/>
    </source>
</evidence>
<evidence type="ECO:0000256" key="1">
    <source>
        <dbReference type="ARBA" id="ARBA00004377"/>
    </source>
</evidence>
<evidence type="ECO:0000256" key="7">
    <source>
        <dbReference type="ARBA" id="ARBA00022989"/>
    </source>
</evidence>
<dbReference type="KEGG" id="cser:CCO03_17900"/>
<comment type="subcellular location">
    <subcellularLocation>
        <location evidence="1">Cell inner membrane</location>
        <topology evidence="1">Single-pass membrane protein</topology>
    </subcellularLocation>
</comment>
<organism evidence="10 11">
    <name type="scientific">Comamonas serinivorans</name>
    <dbReference type="NCBI Taxonomy" id="1082851"/>
    <lineage>
        <taxon>Bacteria</taxon>
        <taxon>Pseudomonadati</taxon>
        <taxon>Pseudomonadota</taxon>
        <taxon>Betaproteobacteria</taxon>
        <taxon>Burkholderiales</taxon>
        <taxon>Comamonadaceae</taxon>
        <taxon>Comamonas</taxon>
    </lineage>
</organism>
<dbReference type="GO" id="GO:0015627">
    <property type="term" value="C:type II protein secretion system complex"/>
    <property type="evidence" value="ECO:0007669"/>
    <property type="project" value="InterPro"/>
</dbReference>
<keyword evidence="5" id="KW-0997">Cell inner membrane</keyword>
<protein>
    <recommendedName>
        <fullName evidence="12">Type II secretion system protein GspI</fullName>
    </recommendedName>
</protein>
<dbReference type="Pfam" id="PF07963">
    <property type="entry name" value="N_methyl"/>
    <property type="match status" value="1"/>
</dbReference>
<keyword evidence="8 9" id="KW-0472">Membrane</keyword>
<dbReference type="GO" id="GO:0005886">
    <property type="term" value="C:plasma membrane"/>
    <property type="evidence" value="ECO:0007669"/>
    <property type="project" value="UniProtKB-SubCell"/>
</dbReference>
<keyword evidence="4" id="KW-0488">Methylation</keyword>
<dbReference type="InterPro" id="IPR010052">
    <property type="entry name" value="T2SS_protein-GspI"/>
</dbReference>
<dbReference type="PANTHER" id="PTHR38779:SF2">
    <property type="entry name" value="TYPE II SECRETION SYSTEM PROTEIN I-RELATED"/>
    <property type="match status" value="1"/>
</dbReference>
<evidence type="ECO:0008006" key="12">
    <source>
        <dbReference type="Google" id="ProtNLM"/>
    </source>
</evidence>
<dbReference type="OrthoDB" id="7864109at2"/>
<evidence type="ECO:0000313" key="10">
    <source>
        <dbReference type="EMBL" id="ARU06302.1"/>
    </source>
</evidence>
<gene>
    <name evidence="10" type="ORF">CCO03_17900</name>
</gene>
<evidence type="ECO:0000256" key="3">
    <source>
        <dbReference type="ARBA" id="ARBA00022475"/>
    </source>
</evidence>